<proteinExistence type="predicted"/>
<dbReference type="Proteomes" id="UP000051256">
    <property type="component" value="Unassembled WGS sequence"/>
</dbReference>
<evidence type="ECO:0000313" key="3">
    <source>
        <dbReference type="EMBL" id="KRM94527.1"/>
    </source>
</evidence>
<dbReference type="EMBL" id="AYZR01000004">
    <property type="protein sequence ID" value="KRM94527.1"/>
    <property type="molecule type" value="Genomic_DNA"/>
</dbReference>
<keyword evidence="2" id="KW-0472">Membrane</keyword>
<feature type="compositionally biased region" description="Polar residues" evidence="1">
    <location>
        <begin position="139"/>
        <end position="170"/>
    </location>
</feature>
<dbReference type="AlphaFoldDB" id="A0A0R2CRV4"/>
<keyword evidence="4" id="KW-1185">Reference proteome</keyword>
<reference evidence="3 4" key="1">
    <citation type="journal article" date="2015" name="Genome Announc.">
        <title>Expanding the biotechnology potential of lactobacilli through comparative genomics of 213 strains and associated genera.</title>
        <authorList>
            <person name="Sun Z."/>
            <person name="Harris H.M."/>
            <person name="McCann A."/>
            <person name="Guo C."/>
            <person name="Argimon S."/>
            <person name="Zhang W."/>
            <person name="Yang X."/>
            <person name="Jeffery I.B."/>
            <person name="Cooney J.C."/>
            <person name="Kagawa T.F."/>
            <person name="Liu W."/>
            <person name="Song Y."/>
            <person name="Salvetti E."/>
            <person name="Wrobel A."/>
            <person name="Rasinkangas P."/>
            <person name="Parkhill J."/>
            <person name="Rea M.C."/>
            <person name="O'Sullivan O."/>
            <person name="Ritari J."/>
            <person name="Douillard F.P."/>
            <person name="Paul Ross R."/>
            <person name="Yang R."/>
            <person name="Briner A.E."/>
            <person name="Felis G.E."/>
            <person name="de Vos W.M."/>
            <person name="Barrangou R."/>
            <person name="Klaenhammer T.R."/>
            <person name="Caufield P.W."/>
            <person name="Cui Y."/>
            <person name="Zhang H."/>
            <person name="O'Toole P.W."/>
        </authorList>
    </citation>
    <scope>NUCLEOTIDE SEQUENCE [LARGE SCALE GENOMIC DNA]</scope>
    <source>
        <strain evidence="3 4">DSM 24302</strain>
    </source>
</reference>
<organism evidence="3 4">
    <name type="scientific">Lentilactobacillus senioris DSM 24302 = JCM 17472</name>
    <dbReference type="NCBI Taxonomy" id="1423802"/>
    <lineage>
        <taxon>Bacteria</taxon>
        <taxon>Bacillati</taxon>
        <taxon>Bacillota</taxon>
        <taxon>Bacilli</taxon>
        <taxon>Lactobacillales</taxon>
        <taxon>Lactobacillaceae</taxon>
        <taxon>Lentilactobacillus</taxon>
    </lineage>
</organism>
<evidence type="ECO:0000256" key="1">
    <source>
        <dbReference type="SAM" id="MobiDB-lite"/>
    </source>
</evidence>
<feature type="region of interest" description="Disordered" evidence="1">
    <location>
        <begin position="32"/>
        <end position="189"/>
    </location>
</feature>
<keyword evidence="2" id="KW-0812">Transmembrane</keyword>
<dbReference type="RefSeq" id="WP_056977780.1">
    <property type="nucleotide sequence ID" value="NZ_AYZR01000004.1"/>
</dbReference>
<feature type="compositionally biased region" description="Polar residues" evidence="1">
    <location>
        <begin position="297"/>
        <end position="307"/>
    </location>
</feature>
<evidence type="ECO:0000313" key="4">
    <source>
        <dbReference type="Proteomes" id="UP000051256"/>
    </source>
</evidence>
<feature type="compositionally biased region" description="Polar residues" evidence="1">
    <location>
        <begin position="104"/>
        <end position="128"/>
    </location>
</feature>
<dbReference type="PATRIC" id="fig|1423802.4.peg.1503"/>
<keyword evidence="2" id="KW-1133">Transmembrane helix</keyword>
<gene>
    <name evidence="3" type="ORF">FC56_GL001485</name>
</gene>
<evidence type="ECO:0000256" key="2">
    <source>
        <dbReference type="SAM" id="Phobius"/>
    </source>
</evidence>
<protein>
    <submittedName>
        <fullName evidence="3">Uncharacterized protein</fullName>
    </submittedName>
</protein>
<comment type="caution">
    <text evidence="3">The sequence shown here is derived from an EMBL/GenBank/DDBJ whole genome shotgun (WGS) entry which is preliminary data.</text>
</comment>
<feature type="region of interest" description="Disordered" evidence="1">
    <location>
        <begin position="275"/>
        <end position="321"/>
    </location>
</feature>
<feature type="compositionally biased region" description="Low complexity" evidence="1">
    <location>
        <begin position="171"/>
        <end position="184"/>
    </location>
</feature>
<sequence length="375" mass="40588">MKQLFRKELLSLAMGGMLLICGGRLSSANTMQSTSNITNSNNVMNRSTKITGDKASNQSHQSNLPNNPGDNNGWGWGWGHHQPWRPGNDNHDSNLNEAGEVGDSTDNSESNSMDNPSTIDNNQASNESTGEDAIDHSDNNVVDGTVIQSTNLQQEKTNSQMQVTPTTTDDSSANISNNASNNSAVTPTDDRANNLAYAPKQPSAQKVETNINKTKAPITDDNQDTAYKFSDNDGQLQWSVPLSKERLTGAGAVKTASNNNNQSFSVEQNLINRDKNDYNSSINNDDKLINNKGETLEQPNDDSSFTSHPVIKSTKNKKAQKNGVVVVSPDHSYLYTDSDENNNLGVLIPVTVAGSIAISIIAIAAIIDPFKYLMK</sequence>
<name>A0A0R2CRV4_9LACO</name>
<feature type="compositionally biased region" description="Polar residues" evidence="1">
    <location>
        <begin position="32"/>
        <end position="64"/>
    </location>
</feature>
<accession>A0A0R2CRV4</accession>
<feature type="transmembrane region" description="Helical" evidence="2">
    <location>
        <begin position="346"/>
        <end position="367"/>
    </location>
</feature>